<organism evidence="4">
    <name type="scientific">Sedimenticola thiotaurini</name>
    <dbReference type="NCBI Taxonomy" id="1543721"/>
    <lineage>
        <taxon>Bacteria</taxon>
        <taxon>Pseudomonadati</taxon>
        <taxon>Pseudomonadota</taxon>
        <taxon>Gammaproteobacteria</taxon>
        <taxon>Chromatiales</taxon>
        <taxon>Sedimenticolaceae</taxon>
        <taxon>Sedimenticola</taxon>
    </lineage>
</organism>
<name>A0A831RQU3_9GAMM</name>
<dbReference type="EMBL" id="DRKP01000162">
    <property type="protein sequence ID" value="HEB97319.1"/>
    <property type="molecule type" value="Genomic_DNA"/>
</dbReference>
<dbReference type="Gene3D" id="1.10.3210.10">
    <property type="entry name" value="Hypothetical protein af1432"/>
    <property type="match status" value="1"/>
</dbReference>
<dbReference type="GO" id="GO:0000160">
    <property type="term" value="P:phosphorelay signal transduction system"/>
    <property type="evidence" value="ECO:0007669"/>
    <property type="project" value="InterPro"/>
</dbReference>
<protein>
    <submittedName>
        <fullName evidence="4">Response regulator</fullName>
    </submittedName>
</protein>
<gene>
    <name evidence="4" type="ORF">ENI96_12935</name>
</gene>
<evidence type="ECO:0000313" key="4">
    <source>
        <dbReference type="EMBL" id="HEB97319.1"/>
    </source>
</evidence>
<dbReference type="InterPro" id="IPR003607">
    <property type="entry name" value="HD/PDEase_dom"/>
</dbReference>
<feature type="domain" description="Response regulatory" evidence="2">
    <location>
        <begin position="7"/>
        <end position="123"/>
    </location>
</feature>
<dbReference type="InterPro" id="IPR052020">
    <property type="entry name" value="Cyclic_di-GMP/3'3'-cGAMP_PDE"/>
</dbReference>
<feature type="modified residue" description="4-aspartylphosphate" evidence="1">
    <location>
        <position position="56"/>
    </location>
</feature>
<dbReference type="PROSITE" id="PS50110">
    <property type="entry name" value="RESPONSE_REGULATORY"/>
    <property type="match status" value="1"/>
</dbReference>
<dbReference type="CDD" id="cd00077">
    <property type="entry name" value="HDc"/>
    <property type="match status" value="1"/>
</dbReference>
<dbReference type="Proteomes" id="UP000886251">
    <property type="component" value="Unassembled WGS sequence"/>
</dbReference>
<evidence type="ECO:0000256" key="1">
    <source>
        <dbReference type="PROSITE-ProRule" id="PRU00169"/>
    </source>
</evidence>
<proteinExistence type="predicted"/>
<dbReference type="Pfam" id="PF13487">
    <property type="entry name" value="HD_5"/>
    <property type="match status" value="1"/>
</dbReference>
<accession>A0A831RQU3</accession>
<dbReference type="SUPFAM" id="SSF109604">
    <property type="entry name" value="HD-domain/PDEase-like"/>
    <property type="match status" value="1"/>
</dbReference>
<dbReference type="Pfam" id="PF00072">
    <property type="entry name" value="Response_reg"/>
    <property type="match status" value="1"/>
</dbReference>
<dbReference type="PANTHER" id="PTHR45228:SF5">
    <property type="entry name" value="CYCLIC DI-GMP PHOSPHODIESTERASE VC_1348-RELATED"/>
    <property type="match status" value="1"/>
</dbReference>
<dbReference type="PROSITE" id="PS51832">
    <property type="entry name" value="HD_GYP"/>
    <property type="match status" value="1"/>
</dbReference>
<keyword evidence="1" id="KW-0597">Phosphoprotein</keyword>
<dbReference type="InterPro" id="IPR011006">
    <property type="entry name" value="CheY-like_superfamily"/>
</dbReference>
<dbReference type="PANTHER" id="PTHR45228">
    <property type="entry name" value="CYCLIC DI-GMP PHOSPHODIESTERASE TM_0186-RELATED"/>
    <property type="match status" value="1"/>
</dbReference>
<dbReference type="GO" id="GO:0008081">
    <property type="term" value="F:phosphoric diester hydrolase activity"/>
    <property type="evidence" value="ECO:0007669"/>
    <property type="project" value="UniProtKB-ARBA"/>
</dbReference>
<dbReference type="InterPro" id="IPR037522">
    <property type="entry name" value="HD_GYP_dom"/>
</dbReference>
<dbReference type="SMART" id="SM00471">
    <property type="entry name" value="HDc"/>
    <property type="match status" value="1"/>
</dbReference>
<comment type="caution">
    <text evidence="4">The sequence shown here is derived from an EMBL/GenBank/DDBJ whole genome shotgun (WGS) entry which is preliminary data.</text>
</comment>
<evidence type="ECO:0000259" key="2">
    <source>
        <dbReference type="PROSITE" id="PS50110"/>
    </source>
</evidence>
<dbReference type="Gene3D" id="3.40.50.2300">
    <property type="match status" value="1"/>
</dbReference>
<feature type="domain" description="HD-GYP" evidence="3">
    <location>
        <begin position="143"/>
        <end position="353"/>
    </location>
</feature>
<dbReference type="SMART" id="SM00448">
    <property type="entry name" value="REC"/>
    <property type="match status" value="1"/>
</dbReference>
<dbReference type="CDD" id="cd19920">
    <property type="entry name" value="REC_PA4781-like"/>
    <property type="match status" value="1"/>
</dbReference>
<evidence type="ECO:0000259" key="3">
    <source>
        <dbReference type="PROSITE" id="PS51832"/>
    </source>
</evidence>
<reference evidence="4" key="1">
    <citation type="journal article" date="2020" name="mSystems">
        <title>Genome- and Community-Level Interaction Insights into Carbon Utilization and Element Cycling Functions of Hydrothermarchaeota in Hydrothermal Sediment.</title>
        <authorList>
            <person name="Zhou Z."/>
            <person name="Liu Y."/>
            <person name="Xu W."/>
            <person name="Pan J."/>
            <person name="Luo Z.H."/>
            <person name="Li M."/>
        </authorList>
    </citation>
    <scope>NUCLEOTIDE SEQUENCE [LARGE SCALE GENOMIC DNA]</scope>
    <source>
        <strain evidence="4">HyVt-443</strain>
    </source>
</reference>
<dbReference type="InterPro" id="IPR001789">
    <property type="entry name" value="Sig_transdc_resp-reg_receiver"/>
</dbReference>
<dbReference type="SUPFAM" id="SSF52172">
    <property type="entry name" value="CheY-like"/>
    <property type="match status" value="1"/>
</dbReference>
<dbReference type="AlphaFoldDB" id="A0A831RQU3"/>
<sequence>MDSERTTILVVDDEPFYLEMLTELLSDDYSLLVAKNGEQALRRARGRTRPNLILLDITMPVMGGFEVCRRLKNNTLTRQIPVIFLTARNDVQDEIRGLELGAVDYVSKPINGQLLKRRVATHLSLAERHFALERLVQERTRELQQTKDALVFSMGAMAEMRDRETGNHLLRTEHYVRILAESLAEISEYGSLLDRTTIDLIRRAAPLHDIGKIGVPDRILQKKGPLTEEEQAEMRNHVLYGERLLDDAAGYLGETPFIHAARDIAGNHHERWDGSGYPRGRKGEEIPLSARLMALADVYDALTSRRCYKEPITHEDAVRMILQESGTHFDPQVVNSFERKQEKFLDIMNKHRD</sequence>